<reference evidence="1" key="1">
    <citation type="submission" date="2021-06" db="EMBL/GenBank/DDBJ databases">
        <authorList>
            <person name="Kallberg Y."/>
            <person name="Tangrot J."/>
            <person name="Rosling A."/>
        </authorList>
    </citation>
    <scope>NUCLEOTIDE SEQUENCE</scope>
    <source>
        <strain evidence="1">CL356</strain>
    </source>
</reference>
<comment type="caution">
    <text evidence="1">The sequence shown here is derived from an EMBL/GenBank/DDBJ whole genome shotgun (WGS) entry which is preliminary data.</text>
</comment>
<evidence type="ECO:0000313" key="1">
    <source>
        <dbReference type="EMBL" id="CAG8516919.1"/>
    </source>
</evidence>
<evidence type="ECO:0000313" key="2">
    <source>
        <dbReference type="Proteomes" id="UP000789525"/>
    </source>
</evidence>
<proteinExistence type="predicted"/>
<gene>
    <name evidence="1" type="ORF">ACOLOM_LOCUS3476</name>
</gene>
<name>A0ACA9L8Q2_9GLOM</name>
<organism evidence="1 2">
    <name type="scientific">Acaulospora colombiana</name>
    <dbReference type="NCBI Taxonomy" id="27376"/>
    <lineage>
        <taxon>Eukaryota</taxon>
        <taxon>Fungi</taxon>
        <taxon>Fungi incertae sedis</taxon>
        <taxon>Mucoromycota</taxon>
        <taxon>Glomeromycotina</taxon>
        <taxon>Glomeromycetes</taxon>
        <taxon>Diversisporales</taxon>
        <taxon>Acaulosporaceae</taxon>
        <taxon>Acaulospora</taxon>
    </lineage>
</organism>
<feature type="non-terminal residue" evidence="1">
    <location>
        <position position="342"/>
    </location>
</feature>
<protein>
    <submittedName>
        <fullName evidence="1">1553_t:CDS:1</fullName>
    </submittedName>
</protein>
<sequence>MSIAELGNYAEELVKNLKDAKARDHSRNRIQKLGFSKDQTYNEDNLEPEEINELAQDIYDPDISDASNKEQAIRQELCEDKGFECPEFFYLENVQKRLKDCNTTNLPIMQNLMDIMIIRNTTDSKYAEYRPPSGRKYDIINNTISEVNADQVQSFPIGKLFMRDKRDDNDEPFFCTASVINTENGNIGLTAAHCLYNPITQNPFHDIMFSPGYDHGQPGPLNLIPVDEAIKANAFDWAILRFGFNKDGQPLQDFTGSLGLSFNVGDYFATTILGYPDGGEADLANDYYVMHDLDLGPGASGSPCLMFHNSNTNLGWMYSNYAYFDDEQQDGLAPIYNSTEFQ</sequence>
<dbReference type="EMBL" id="CAJVPT010005152">
    <property type="protein sequence ID" value="CAG8516919.1"/>
    <property type="molecule type" value="Genomic_DNA"/>
</dbReference>
<accession>A0ACA9L8Q2</accession>
<keyword evidence="2" id="KW-1185">Reference proteome</keyword>
<dbReference type="Proteomes" id="UP000789525">
    <property type="component" value="Unassembled WGS sequence"/>
</dbReference>